<name>A0ABY0FKN5_9BACT</name>
<dbReference type="InterPro" id="IPR006674">
    <property type="entry name" value="HD_domain"/>
</dbReference>
<dbReference type="EMBL" id="PRLL01000001">
    <property type="protein sequence ID" value="RYC74007.1"/>
    <property type="molecule type" value="Genomic_DNA"/>
</dbReference>
<dbReference type="Pfam" id="PF01966">
    <property type="entry name" value="HD"/>
    <property type="match status" value="1"/>
</dbReference>
<feature type="domain" description="HD" evidence="1">
    <location>
        <begin position="36"/>
        <end position="141"/>
    </location>
</feature>
<evidence type="ECO:0000313" key="2">
    <source>
        <dbReference type="EMBL" id="RYC74007.1"/>
    </source>
</evidence>
<dbReference type="InterPro" id="IPR003607">
    <property type="entry name" value="HD/PDEase_dom"/>
</dbReference>
<dbReference type="SUPFAM" id="SSF109604">
    <property type="entry name" value="HD-domain/PDEase-like"/>
    <property type="match status" value="1"/>
</dbReference>
<reference evidence="2 3" key="2">
    <citation type="journal article" date="2020" name="Cell Rep.">
        <title>Acquisition and Adaptation of Ultra-small Parasitic Reduced Genome Bacteria to Mammalian Hosts.</title>
        <authorList>
            <person name="McLean J.S."/>
            <person name="Bor B."/>
            <person name="Kerns K.A."/>
            <person name="Liu Q."/>
            <person name="To T.T."/>
            <person name="Solden L."/>
            <person name="Hendrickson E.L."/>
            <person name="Wrighton K."/>
            <person name="Shi W."/>
            <person name="He X."/>
        </authorList>
    </citation>
    <scope>NUCLEOTIDE SEQUENCE [LARGE SCALE GENOMIC DNA]</scope>
    <source>
        <strain evidence="2 3">TM7_KMM_G3_1_HOT_351</strain>
    </source>
</reference>
<accession>A0ABY0FKN5</accession>
<dbReference type="CDD" id="cd00077">
    <property type="entry name" value="HDc"/>
    <property type="match status" value="1"/>
</dbReference>
<gene>
    <name evidence="2" type="ORF">G3KMM_00050</name>
</gene>
<evidence type="ECO:0000313" key="3">
    <source>
        <dbReference type="Proteomes" id="UP001191004"/>
    </source>
</evidence>
<keyword evidence="3" id="KW-1185">Reference proteome</keyword>
<sequence length="165" mass="18920">MKTNNLILVHKLGKEILDSENMKREKRFIQHANVSTYDHSISVATMSLTLAAIFRVKVDKVSLVRGALLHDFFLYDWHDKTAMPKAHAYLHPLIAFDNAKKEFKLNAIEKNIIQAHMFPLSIVMPKYKESWIVTMADKICAASEVISNIKIRLAVSLLKNSRFIL</sequence>
<proteinExistence type="predicted"/>
<organism evidence="2 3">
    <name type="scientific">Candidatus Nanosyncoccus nanoralicus</name>
    <dbReference type="NCBI Taxonomy" id="2171996"/>
    <lineage>
        <taxon>Bacteria</taxon>
        <taxon>Candidatus Saccharimonadota</taxon>
        <taxon>Candidatus Nanosyncoccalia</taxon>
        <taxon>Candidatus Nanosyncoccales</taxon>
        <taxon>Candidatus Nanosyncoccaceae</taxon>
        <taxon>Candidatus Nanosyncoccus</taxon>
    </lineage>
</organism>
<reference evidence="2 3" key="1">
    <citation type="journal article" date="2018" name="bioRxiv">
        <title>Evidence of independent acquisition and adaption of ultra-small bacteria to human hosts across the highly diverse yet reduced genomes of the phylum Saccharibacteria.</title>
        <authorList>
            <person name="McLean J.S."/>
            <person name="Bor B."/>
            <person name="To T.T."/>
            <person name="Liu Q."/>
            <person name="Kearns K.A."/>
            <person name="Solden L.M."/>
            <person name="Wrighton K.C."/>
            <person name="He X."/>
            <person name="Shi W."/>
        </authorList>
    </citation>
    <scope>NUCLEOTIDE SEQUENCE [LARGE SCALE GENOMIC DNA]</scope>
    <source>
        <strain evidence="2 3">TM7_KMM_G3_1_HOT_351</strain>
    </source>
</reference>
<dbReference type="RefSeq" id="WP_206660616.1">
    <property type="nucleotide sequence ID" value="NZ_PRLL01000001.1"/>
</dbReference>
<protein>
    <recommendedName>
        <fullName evidence="1">HD domain-containing protein</fullName>
    </recommendedName>
</protein>
<dbReference type="Proteomes" id="UP001191004">
    <property type="component" value="Unassembled WGS sequence"/>
</dbReference>
<evidence type="ECO:0000259" key="1">
    <source>
        <dbReference type="Pfam" id="PF01966"/>
    </source>
</evidence>
<dbReference type="Gene3D" id="1.10.3210.10">
    <property type="entry name" value="Hypothetical protein af1432"/>
    <property type="match status" value="1"/>
</dbReference>
<comment type="caution">
    <text evidence="2">The sequence shown here is derived from an EMBL/GenBank/DDBJ whole genome shotgun (WGS) entry which is preliminary data.</text>
</comment>